<name>A0A4Q7L2E5_9PSEU</name>
<comment type="caution">
    <text evidence="4">The sequence shown here is derived from an EMBL/GenBank/DDBJ whole genome shotgun (WGS) entry which is preliminary data.</text>
</comment>
<feature type="compositionally biased region" description="Low complexity" evidence="1">
    <location>
        <begin position="137"/>
        <end position="173"/>
    </location>
</feature>
<feature type="chain" id="PRO_5020391317" description="LPXTG-motif cell wall-anchored protein" evidence="3">
    <location>
        <begin position="33"/>
        <end position="218"/>
    </location>
</feature>
<evidence type="ECO:0000256" key="3">
    <source>
        <dbReference type="SAM" id="SignalP"/>
    </source>
</evidence>
<proteinExistence type="predicted"/>
<dbReference type="Proteomes" id="UP000294257">
    <property type="component" value="Unassembled WGS sequence"/>
</dbReference>
<keyword evidence="2" id="KW-1133">Transmembrane helix</keyword>
<dbReference type="OrthoDB" id="3700838at2"/>
<sequence>MSRPVRSAVAHVLAAAAIATATMLSLAGTAAAQEDPVSGDKRATVHAGNATTCEQAGLAGVDVTAKLTVTKDDTYLDVTAAPADHVLTGVVVKGGPAYNVYLPGVLGTLPWLDLHSPLVSSGKPAAVSHWYACGTKTTTPTSTPSTTTSSPHPSSPASTSTAPGTSAPTGTPSVPVKIPAGDGPQGGGASGGWLVPLGVGVLAASAVAFIAVPRLRRR</sequence>
<keyword evidence="3" id="KW-0732">Signal</keyword>
<dbReference type="RefSeq" id="WP_130343139.1">
    <property type="nucleotide sequence ID" value="NZ_SGWQ01000002.1"/>
</dbReference>
<organism evidence="4 5">
    <name type="scientific">Herbihabitans rhizosphaerae</name>
    <dbReference type="NCBI Taxonomy" id="1872711"/>
    <lineage>
        <taxon>Bacteria</taxon>
        <taxon>Bacillati</taxon>
        <taxon>Actinomycetota</taxon>
        <taxon>Actinomycetes</taxon>
        <taxon>Pseudonocardiales</taxon>
        <taxon>Pseudonocardiaceae</taxon>
        <taxon>Herbihabitans</taxon>
    </lineage>
</organism>
<feature type="region of interest" description="Disordered" evidence="1">
    <location>
        <begin position="137"/>
        <end position="187"/>
    </location>
</feature>
<accession>A0A4Q7L2E5</accession>
<feature type="transmembrane region" description="Helical" evidence="2">
    <location>
        <begin position="193"/>
        <end position="212"/>
    </location>
</feature>
<reference evidence="4 5" key="1">
    <citation type="submission" date="2019-02" db="EMBL/GenBank/DDBJ databases">
        <title>Genomic Encyclopedia of Type Strains, Phase IV (KMG-IV): sequencing the most valuable type-strain genomes for metagenomic binning, comparative biology and taxonomic classification.</title>
        <authorList>
            <person name="Goeker M."/>
        </authorList>
    </citation>
    <scope>NUCLEOTIDE SEQUENCE [LARGE SCALE GENOMIC DNA]</scope>
    <source>
        <strain evidence="4 5">DSM 101727</strain>
    </source>
</reference>
<evidence type="ECO:0000256" key="1">
    <source>
        <dbReference type="SAM" id="MobiDB-lite"/>
    </source>
</evidence>
<keyword evidence="5" id="KW-1185">Reference proteome</keyword>
<evidence type="ECO:0000256" key="2">
    <source>
        <dbReference type="SAM" id="Phobius"/>
    </source>
</evidence>
<protein>
    <recommendedName>
        <fullName evidence="6">LPXTG-motif cell wall-anchored protein</fullName>
    </recommendedName>
</protein>
<evidence type="ECO:0000313" key="4">
    <source>
        <dbReference type="EMBL" id="RZS43266.1"/>
    </source>
</evidence>
<dbReference type="EMBL" id="SGWQ01000002">
    <property type="protein sequence ID" value="RZS43266.1"/>
    <property type="molecule type" value="Genomic_DNA"/>
</dbReference>
<gene>
    <name evidence="4" type="ORF">EV193_102245</name>
</gene>
<keyword evidence="2" id="KW-0472">Membrane</keyword>
<evidence type="ECO:0008006" key="6">
    <source>
        <dbReference type="Google" id="ProtNLM"/>
    </source>
</evidence>
<feature type="signal peptide" evidence="3">
    <location>
        <begin position="1"/>
        <end position="32"/>
    </location>
</feature>
<dbReference type="AlphaFoldDB" id="A0A4Q7L2E5"/>
<keyword evidence="2" id="KW-0812">Transmembrane</keyword>
<evidence type="ECO:0000313" key="5">
    <source>
        <dbReference type="Proteomes" id="UP000294257"/>
    </source>
</evidence>